<proteinExistence type="predicted"/>
<evidence type="ECO:0000313" key="3">
    <source>
        <dbReference type="Proteomes" id="UP000550707"/>
    </source>
</evidence>
<organism evidence="2 3">
    <name type="scientific">Molossus molossus</name>
    <name type="common">Pallas' mastiff bat</name>
    <name type="synonym">Vespertilio molossus</name>
    <dbReference type="NCBI Taxonomy" id="27622"/>
    <lineage>
        <taxon>Eukaryota</taxon>
        <taxon>Metazoa</taxon>
        <taxon>Chordata</taxon>
        <taxon>Craniata</taxon>
        <taxon>Vertebrata</taxon>
        <taxon>Euteleostomi</taxon>
        <taxon>Mammalia</taxon>
        <taxon>Eutheria</taxon>
        <taxon>Laurasiatheria</taxon>
        <taxon>Chiroptera</taxon>
        <taxon>Yangochiroptera</taxon>
        <taxon>Molossidae</taxon>
        <taxon>Molossus</taxon>
    </lineage>
</organism>
<protein>
    <submittedName>
        <fullName evidence="2">Uncharacterized protein</fullName>
    </submittedName>
</protein>
<dbReference type="AlphaFoldDB" id="A0A7J8J0I4"/>
<feature type="compositionally biased region" description="Low complexity" evidence="1">
    <location>
        <begin position="120"/>
        <end position="130"/>
    </location>
</feature>
<name>A0A7J8J0I4_MOLMO</name>
<feature type="region of interest" description="Disordered" evidence="1">
    <location>
        <begin position="28"/>
        <end position="130"/>
    </location>
</feature>
<evidence type="ECO:0000313" key="2">
    <source>
        <dbReference type="EMBL" id="KAF6489845.1"/>
    </source>
</evidence>
<dbReference type="InParanoid" id="A0A7J8J0I4"/>
<evidence type="ECO:0000256" key="1">
    <source>
        <dbReference type="SAM" id="MobiDB-lite"/>
    </source>
</evidence>
<accession>A0A7J8J0I4</accession>
<sequence>MLEDPWGRRPPELWGALGACWCSVEGTGTGPCALGTAGAEHGDLGGPQAPPSSPPRLLRGRSAQRGFSAQGGGLPTEPPTAGAPVSEARQTPVQPEGREPSSPGTAEGIPVLVKSEPTPEKTGPGTTQDA</sequence>
<dbReference type="EMBL" id="JACASF010000003">
    <property type="protein sequence ID" value="KAF6489845.1"/>
    <property type="molecule type" value="Genomic_DNA"/>
</dbReference>
<dbReference type="Proteomes" id="UP000550707">
    <property type="component" value="Unassembled WGS sequence"/>
</dbReference>
<keyword evidence="3" id="KW-1185">Reference proteome</keyword>
<comment type="caution">
    <text evidence="2">The sequence shown here is derived from an EMBL/GenBank/DDBJ whole genome shotgun (WGS) entry which is preliminary data.</text>
</comment>
<gene>
    <name evidence="2" type="ORF">HJG59_010248</name>
</gene>
<reference evidence="2 3" key="1">
    <citation type="journal article" date="2020" name="Nature">
        <title>Six reference-quality genomes reveal evolution of bat adaptations.</title>
        <authorList>
            <person name="Jebb D."/>
            <person name="Huang Z."/>
            <person name="Pippel M."/>
            <person name="Hughes G.M."/>
            <person name="Lavrichenko K."/>
            <person name="Devanna P."/>
            <person name="Winkler S."/>
            <person name="Jermiin L.S."/>
            <person name="Skirmuntt E.C."/>
            <person name="Katzourakis A."/>
            <person name="Burkitt-Gray L."/>
            <person name="Ray D.A."/>
            <person name="Sullivan K.A.M."/>
            <person name="Roscito J.G."/>
            <person name="Kirilenko B.M."/>
            <person name="Davalos L.M."/>
            <person name="Corthals A.P."/>
            <person name="Power M.L."/>
            <person name="Jones G."/>
            <person name="Ransome R.D."/>
            <person name="Dechmann D.K.N."/>
            <person name="Locatelli A.G."/>
            <person name="Puechmaille S.J."/>
            <person name="Fedrigo O."/>
            <person name="Jarvis E.D."/>
            <person name="Hiller M."/>
            <person name="Vernes S.C."/>
            <person name="Myers E.W."/>
            <person name="Teeling E.C."/>
        </authorList>
    </citation>
    <scope>NUCLEOTIDE SEQUENCE [LARGE SCALE GENOMIC DNA]</scope>
    <source>
        <strain evidence="2">MMolMol1</strain>
        <tissue evidence="2">Muscle</tissue>
    </source>
</reference>